<proteinExistence type="predicted"/>
<comment type="caution">
    <text evidence="2">The sequence shown here is derived from an EMBL/GenBank/DDBJ whole genome shotgun (WGS) entry which is preliminary data.</text>
</comment>
<reference evidence="2 3" key="1">
    <citation type="submission" date="2020-01" db="EMBL/GenBank/DDBJ databases">
        <title>Microvirga sp. nov., an arsenate reduction bacterium isolated from Tibet hotspring sediments.</title>
        <authorList>
            <person name="Yuan C.-G."/>
        </authorList>
    </citation>
    <scope>NUCLEOTIDE SEQUENCE [LARGE SCALE GENOMIC DNA]</scope>
    <source>
        <strain evidence="2 3">SYSU G3D203</strain>
    </source>
</reference>
<accession>A0ABW9Z3A2</accession>
<evidence type="ECO:0000256" key="1">
    <source>
        <dbReference type="SAM" id="MobiDB-lite"/>
    </source>
</evidence>
<keyword evidence="3" id="KW-1185">Reference proteome</keyword>
<gene>
    <name evidence="2" type="ORF">GR303_17725</name>
</gene>
<protein>
    <submittedName>
        <fullName evidence="2">Uncharacterized protein</fullName>
    </submittedName>
</protein>
<evidence type="ECO:0000313" key="2">
    <source>
        <dbReference type="EMBL" id="NBJ26185.1"/>
    </source>
</evidence>
<dbReference type="RefSeq" id="WP_161724811.1">
    <property type="nucleotide sequence ID" value="NZ_JAAAXI010000014.1"/>
</dbReference>
<dbReference type="Proteomes" id="UP000818323">
    <property type="component" value="Unassembled WGS sequence"/>
</dbReference>
<name>A0ABW9Z3A2_9HYPH</name>
<feature type="compositionally biased region" description="Basic and acidic residues" evidence="1">
    <location>
        <begin position="28"/>
        <end position="48"/>
    </location>
</feature>
<dbReference type="EMBL" id="JAAAXJ010000011">
    <property type="protein sequence ID" value="NBJ26185.1"/>
    <property type="molecule type" value="Genomic_DNA"/>
</dbReference>
<sequence>MRYYELVEGKPTQPKTGITKPLSPMSPEKSRREAERKAGINQEIRDEQAQSSQKVQGLRAKLARKA</sequence>
<organism evidence="2 3">
    <name type="scientific">Microvirga arsenatis</name>
    <dbReference type="NCBI Taxonomy" id="2692265"/>
    <lineage>
        <taxon>Bacteria</taxon>
        <taxon>Pseudomonadati</taxon>
        <taxon>Pseudomonadota</taxon>
        <taxon>Alphaproteobacteria</taxon>
        <taxon>Hyphomicrobiales</taxon>
        <taxon>Methylobacteriaceae</taxon>
        <taxon>Microvirga</taxon>
    </lineage>
</organism>
<evidence type="ECO:0000313" key="3">
    <source>
        <dbReference type="Proteomes" id="UP000818323"/>
    </source>
</evidence>
<feature type="region of interest" description="Disordered" evidence="1">
    <location>
        <begin position="1"/>
        <end position="66"/>
    </location>
</feature>